<evidence type="ECO:0000259" key="2">
    <source>
        <dbReference type="Pfam" id="PF09968"/>
    </source>
</evidence>
<dbReference type="AlphaFoldDB" id="A0A1M4YQC4"/>
<evidence type="ECO:0000256" key="1">
    <source>
        <dbReference type="SAM" id="SignalP"/>
    </source>
</evidence>
<evidence type="ECO:0000313" key="3">
    <source>
        <dbReference type="EMBL" id="SHF07970.1"/>
    </source>
</evidence>
<accession>A0A1M4YQC4</accession>
<dbReference type="Pfam" id="PF09968">
    <property type="entry name" value="DUF2202"/>
    <property type="match status" value="1"/>
</dbReference>
<feature type="chain" id="PRO_5011957102" description="DUF2202 domain-containing protein" evidence="1">
    <location>
        <begin position="22"/>
        <end position="192"/>
    </location>
</feature>
<organism evidence="3 4">
    <name type="scientific">Flavisolibacter ginsengisoli DSM 18119</name>
    <dbReference type="NCBI Taxonomy" id="1121884"/>
    <lineage>
        <taxon>Bacteria</taxon>
        <taxon>Pseudomonadati</taxon>
        <taxon>Bacteroidota</taxon>
        <taxon>Chitinophagia</taxon>
        <taxon>Chitinophagales</taxon>
        <taxon>Chitinophagaceae</taxon>
        <taxon>Flavisolibacter</taxon>
    </lineage>
</organism>
<evidence type="ECO:0000313" key="4">
    <source>
        <dbReference type="Proteomes" id="UP000184048"/>
    </source>
</evidence>
<dbReference type="STRING" id="1121884.SAMN02745131_01723"/>
<keyword evidence="1" id="KW-0732">Signal</keyword>
<dbReference type="EMBL" id="FQUU01000006">
    <property type="protein sequence ID" value="SHF07970.1"/>
    <property type="molecule type" value="Genomic_DNA"/>
</dbReference>
<dbReference type="Gene3D" id="1.20.1260.10">
    <property type="match status" value="1"/>
</dbReference>
<proteinExistence type="predicted"/>
<feature type="domain" description="DUF2202" evidence="2">
    <location>
        <begin position="31"/>
        <end position="191"/>
    </location>
</feature>
<dbReference type="OrthoDB" id="9801086at2"/>
<protein>
    <recommendedName>
        <fullName evidence="2">DUF2202 domain-containing protein</fullName>
    </recommendedName>
</protein>
<sequence length="192" mass="21281">MKPIPVCLLICACAIFTSAKAQKTTLSTAETNALIVVHENQKLSLFVYDSLYAIWGINPFGNIRSAESQHVSFLDDVADNYALELETNEPGNSAATFTTPQAETIYQESISKGSLSVVDALKMGARLEEMSLQVLHNAKAVTIKSDLLHTFDILAMGSKNNLQAFNRRLKMYGITYEPGFLEQKDFRNIINQ</sequence>
<dbReference type="RefSeq" id="WP_072834934.1">
    <property type="nucleotide sequence ID" value="NZ_FQUU01000006.1"/>
</dbReference>
<feature type="signal peptide" evidence="1">
    <location>
        <begin position="1"/>
        <end position="21"/>
    </location>
</feature>
<dbReference type="InterPro" id="IPR019243">
    <property type="entry name" value="DUF2202"/>
</dbReference>
<dbReference type="Proteomes" id="UP000184048">
    <property type="component" value="Unassembled WGS sequence"/>
</dbReference>
<reference evidence="3 4" key="1">
    <citation type="submission" date="2016-11" db="EMBL/GenBank/DDBJ databases">
        <authorList>
            <person name="Jaros S."/>
            <person name="Januszkiewicz K."/>
            <person name="Wedrychowicz H."/>
        </authorList>
    </citation>
    <scope>NUCLEOTIDE SEQUENCE [LARGE SCALE GENOMIC DNA]</scope>
    <source>
        <strain evidence="3 4">DSM 18119</strain>
    </source>
</reference>
<keyword evidence="4" id="KW-1185">Reference proteome</keyword>
<gene>
    <name evidence="3" type="ORF">SAMN02745131_01723</name>
</gene>
<name>A0A1M4YQC4_9BACT</name>
<dbReference type="InterPro" id="IPR012347">
    <property type="entry name" value="Ferritin-like"/>
</dbReference>